<feature type="non-terminal residue" evidence="1">
    <location>
        <position position="1"/>
    </location>
</feature>
<evidence type="ECO:0000313" key="1">
    <source>
        <dbReference type="EMBL" id="GFA43466.1"/>
    </source>
</evidence>
<dbReference type="EMBL" id="BKCJ010423417">
    <property type="protein sequence ID" value="GFA43466.1"/>
    <property type="molecule type" value="Genomic_DNA"/>
</dbReference>
<proteinExistence type="predicted"/>
<gene>
    <name evidence="1" type="ORF">Tci_615438</name>
</gene>
<reference evidence="1" key="1">
    <citation type="journal article" date="2019" name="Sci. Rep.">
        <title>Draft genome of Tanacetum cinerariifolium, the natural source of mosquito coil.</title>
        <authorList>
            <person name="Yamashiro T."/>
            <person name="Shiraishi A."/>
            <person name="Satake H."/>
            <person name="Nakayama K."/>
        </authorList>
    </citation>
    <scope>NUCLEOTIDE SEQUENCE</scope>
</reference>
<protein>
    <recommendedName>
        <fullName evidence="2">Reverse transcriptase domain-containing protein</fullName>
    </recommendedName>
</protein>
<accession>A0A699JN10</accession>
<name>A0A699JN10_TANCI</name>
<organism evidence="1">
    <name type="scientific">Tanacetum cinerariifolium</name>
    <name type="common">Dalmatian daisy</name>
    <name type="synonym">Chrysanthemum cinerariifolium</name>
    <dbReference type="NCBI Taxonomy" id="118510"/>
    <lineage>
        <taxon>Eukaryota</taxon>
        <taxon>Viridiplantae</taxon>
        <taxon>Streptophyta</taxon>
        <taxon>Embryophyta</taxon>
        <taxon>Tracheophyta</taxon>
        <taxon>Spermatophyta</taxon>
        <taxon>Magnoliopsida</taxon>
        <taxon>eudicotyledons</taxon>
        <taxon>Gunneridae</taxon>
        <taxon>Pentapetalae</taxon>
        <taxon>asterids</taxon>
        <taxon>campanulids</taxon>
        <taxon>Asterales</taxon>
        <taxon>Asteraceae</taxon>
        <taxon>Asteroideae</taxon>
        <taxon>Anthemideae</taxon>
        <taxon>Anthemidinae</taxon>
        <taxon>Tanacetum</taxon>
    </lineage>
</organism>
<comment type="caution">
    <text evidence="1">The sequence shown here is derived from an EMBL/GenBank/DDBJ whole genome shotgun (WGS) entry which is preliminary data.</text>
</comment>
<sequence>KQALEEEQNQSEIIQELLLQLIHDLQLLNEIQPKQAEEKGINKQARKKQEEKSIAELLAEEHAARINSLFQDHNPPQFFISLDGDDDDVDYDKESIISTNTGIFETPSSIVITTSPPVLQIEDPEDSLIMGNEDLNTIPEKESDEFIKSSVENLVPIPSESENIFGSDSVCILPSCDDFSPIDVPEEKAVTFSNPLFNLNDDFISSDDESLSDEDVPEDNVKIYLNHHFEFDDEYISSNVIPFFDEVLENIESKDSYDYNLDEPDLLVTPLFDANKDECFDSGVHHDPSIPAMSVVFILEGFTDESPLEEDDDLFDLQPKNDVWKKILYDAPILMTEDKVFDLGIHDQKFSPTYDYPDFEDSHAHGFVHRLLELLSLYGNPIS</sequence>
<evidence type="ECO:0008006" key="2">
    <source>
        <dbReference type="Google" id="ProtNLM"/>
    </source>
</evidence>
<dbReference type="AlphaFoldDB" id="A0A699JN10"/>